<evidence type="ECO:0000313" key="2">
    <source>
        <dbReference type="EMBL" id="TWW00859.1"/>
    </source>
</evidence>
<accession>A0A5C6LYY7</accession>
<evidence type="ECO:0000313" key="3">
    <source>
        <dbReference type="Proteomes" id="UP000318815"/>
    </source>
</evidence>
<name>A0A5C6LYY7_9BACT</name>
<dbReference type="Proteomes" id="UP000318815">
    <property type="component" value="Unassembled WGS sequence"/>
</dbReference>
<dbReference type="Gene3D" id="2.60.120.260">
    <property type="entry name" value="Galactose-binding domain-like"/>
    <property type="match status" value="2"/>
</dbReference>
<evidence type="ECO:0000259" key="1">
    <source>
        <dbReference type="Pfam" id="PF08531"/>
    </source>
</evidence>
<proteinExistence type="predicted"/>
<reference evidence="2 3" key="1">
    <citation type="submission" date="2019-08" db="EMBL/GenBank/DDBJ databases">
        <title>Whole genome sequencing of chitin degrading bacteria Chitinophaga pinensis YS16.</title>
        <authorList>
            <person name="Singh R.P."/>
            <person name="Manchanda G."/>
            <person name="Maurya I.K."/>
            <person name="Joshi N.K."/>
            <person name="Srivastava A.K."/>
        </authorList>
    </citation>
    <scope>NUCLEOTIDE SEQUENCE [LARGE SCALE GENOMIC DNA]</scope>
    <source>
        <strain evidence="2 3">YS-16</strain>
    </source>
</reference>
<dbReference type="Pfam" id="PF08531">
    <property type="entry name" value="Bac_rhamnosid_N"/>
    <property type="match status" value="1"/>
</dbReference>
<dbReference type="PANTHER" id="PTHR33307:SF11">
    <property type="entry name" value="ALPHA-L-RHAMNOSIDASE"/>
    <property type="match status" value="1"/>
</dbReference>
<organism evidence="2 3">
    <name type="scientific">Chitinophaga pinensis</name>
    <dbReference type="NCBI Taxonomy" id="79329"/>
    <lineage>
        <taxon>Bacteria</taxon>
        <taxon>Pseudomonadati</taxon>
        <taxon>Bacteroidota</taxon>
        <taxon>Chitinophagia</taxon>
        <taxon>Chitinophagales</taxon>
        <taxon>Chitinophagaceae</taxon>
        <taxon>Chitinophaga</taxon>
    </lineage>
</organism>
<sequence>MENERFTDTFTSIYGGEDYDAGKEQTGWNQAGFDDTQWKPAIVVMATEKQLLPEEDHPVKVMEVLPVQRISQPQPGIYMYDFGQNASGIID</sequence>
<dbReference type="InterPro" id="IPR016007">
    <property type="entry name" value="Alpha_rhamnosid"/>
</dbReference>
<dbReference type="EMBL" id="VOHS01000006">
    <property type="protein sequence ID" value="TWW00859.1"/>
    <property type="molecule type" value="Genomic_DNA"/>
</dbReference>
<comment type="caution">
    <text evidence="2">The sequence shown here is derived from an EMBL/GenBank/DDBJ whole genome shotgun (WGS) entry which is preliminary data.</text>
</comment>
<dbReference type="RefSeq" id="WP_146304581.1">
    <property type="nucleotide sequence ID" value="NZ_VOHS01000006.1"/>
</dbReference>
<protein>
    <recommendedName>
        <fullName evidence="1">Bacterial alpha-L-rhamnosidase N-terminal domain-containing protein</fullName>
    </recommendedName>
</protein>
<dbReference type="PANTHER" id="PTHR33307">
    <property type="entry name" value="ALPHA-RHAMNOSIDASE (EUROFUNG)"/>
    <property type="match status" value="1"/>
</dbReference>
<dbReference type="AlphaFoldDB" id="A0A5C6LYY7"/>
<dbReference type="InterPro" id="IPR013737">
    <property type="entry name" value="Bac_rhamnosid_N"/>
</dbReference>
<gene>
    <name evidence="2" type="ORF">FEF09_07805</name>
</gene>
<keyword evidence="3" id="KW-1185">Reference proteome</keyword>
<dbReference type="OrthoDB" id="9766741at2"/>
<feature type="domain" description="Bacterial alpha-L-rhamnosidase N-terminal" evidence="1">
    <location>
        <begin position="10"/>
        <end position="63"/>
    </location>
</feature>